<comment type="caution">
    <text evidence="10">The sequence shown here is derived from an EMBL/GenBank/DDBJ whole genome shotgun (WGS) entry which is preliminary data.</text>
</comment>
<dbReference type="PANTHER" id="PTHR43284:SF1">
    <property type="entry name" value="ASPARAGINE SYNTHETASE"/>
    <property type="match status" value="1"/>
</dbReference>
<sequence>MCGIVGVAGAGATGDRAGVRELIRGAAAAIAHRGPDRAGEWAAPDAPVAFAHRRLAVIDLTDAAAQPMVAPSRRAVVTFNGEIYNFRELRTALEGRGHSFRTSSDTEVLLTGCQEWGVAGLARRAVGMFAFAYADLDAGLLWLARDRFGEKPLYWYCADGTLGFASELKALVGLPGFPRDLDPAGVADVVARGCVSQQRTIYTGVHQVQPGQVLGFPLSGTVAAADAAPVVYWDAESEAREALANPFRGTLPEAVEALRAELGRSVGRCTVSDVPVGAFLSGGVDSSLVTATLQAQANASVKSFTIGFEDTRLDEARYAAEVALALGTQHTSWTLGTADVLAVVPTLATMYDEPFGDSSQVATHLVARLARDQVTVALSGDGGDELFGGYNRHTLVPHLTRRLSRIPRPARTLAARALQRPRPDWWDGLRRPGARRDPTGSLGARVQKVAGVLDFRDPDDLYGRLTTTAPHRTLRSAPSGVPPLTRDVPLTAAIMLADVRGYLRDDILVKVDRAAMATSLETRLPLLDPAVYRLAWSLPQQYKVDGSRGKVILRSLLSEYLNPALFERPKMGFAMPVAEWLRGPLRTWAADLLAPQALIRHGLVDAPAVQTLWTEHLEGRADHGHALWNVLMLHAWVSRWR</sequence>
<comment type="pathway">
    <text evidence="1">Amino-acid biosynthesis; L-asparagine biosynthesis; L-asparagine from L-aspartate (L-Gln route): step 1/1.</text>
</comment>
<dbReference type="CDD" id="cd00712">
    <property type="entry name" value="AsnB"/>
    <property type="match status" value="1"/>
</dbReference>
<dbReference type="CDD" id="cd01991">
    <property type="entry name" value="Asn_synthase_B_C"/>
    <property type="match status" value="1"/>
</dbReference>
<evidence type="ECO:0000256" key="5">
    <source>
        <dbReference type="ARBA" id="ARBA00022840"/>
    </source>
</evidence>
<dbReference type="Gene3D" id="3.40.50.620">
    <property type="entry name" value="HUPs"/>
    <property type="match status" value="2"/>
</dbReference>
<keyword evidence="6" id="KW-0061">Asparagine biosynthesis</keyword>
<keyword evidence="5" id="KW-0067">ATP-binding</keyword>
<dbReference type="PIRSF" id="PIRSF001589">
    <property type="entry name" value="Asn_synthetase_glu-h"/>
    <property type="match status" value="1"/>
</dbReference>
<organism evidence="10 11">
    <name type="scientific">Blastococcus deserti</name>
    <dbReference type="NCBI Taxonomy" id="2259033"/>
    <lineage>
        <taxon>Bacteria</taxon>
        <taxon>Bacillati</taxon>
        <taxon>Actinomycetota</taxon>
        <taxon>Actinomycetes</taxon>
        <taxon>Geodermatophilales</taxon>
        <taxon>Geodermatophilaceae</taxon>
        <taxon>Blastococcus</taxon>
    </lineage>
</organism>
<reference evidence="11" key="1">
    <citation type="journal article" date="2019" name="Int. J. Syst. Evol. Microbiol.">
        <title>The Global Catalogue of Microorganisms (GCM) 10K type strain sequencing project: providing services to taxonomists for standard genome sequencing and annotation.</title>
        <authorList>
            <consortium name="The Broad Institute Genomics Platform"/>
            <consortium name="The Broad Institute Genome Sequencing Center for Infectious Disease"/>
            <person name="Wu L."/>
            <person name="Ma J."/>
        </authorList>
    </citation>
    <scope>NUCLEOTIDE SEQUENCE [LARGE SCALE GENOMIC DNA]</scope>
    <source>
        <strain evidence="11">JCM 3338</strain>
    </source>
</reference>
<dbReference type="InterPro" id="IPR001962">
    <property type="entry name" value="Asn_synthase"/>
</dbReference>
<dbReference type="InterPro" id="IPR006426">
    <property type="entry name" value="Asn_synth_AEB"/>
</dbReference>
<dbReference type="Gene3D" id="3.60.20.10">
    <property type="entry name" value="Glutamine Phosphoribosylpyrophosphate, subunit 1, domain 1"/>
    <property type="match status" value="1"/>
</dbReference>
<evidence type="ECO:0000256" key="2">
    <source>
        <dbReference type="ARBA" id="ARBA00005752"/>
    </source>
</evidence>
<dbReference type="GO" id="GO:0004066">
    <property type="term" value="F:asparagine synthase (glutamine-hydrolyzing) activity"/>
    <property type="evidence" value="ECO:0007669"/>
    <property type="project" value="UniProtKB-EC"/>
</dbReference>
<dbReference type="Proteomes" id="UP001597402">
    <property type="component" value="Unassembled WGS sequence"/>
</dbReference>
<evidence type="ECO:0000256" key="1">
    <source>
        <dbReference type="ARBA" id="ARBA00005187"/>
    </source>
</evidence>
<dbReference type="RefSeq" id="WP_376877321.1">
    <property type="nucleotide sequence ID" value="NZ_JBHUHP010000014.1"/>
</dbReference>
<keyword evidence="6" id="KW-0028">Amino-acid biosynthesis</keyword>
<evidence type="ECO:0000256" key="4">
    <source>
        <dbReference type="ARBA" id="ARBA00022741"/>
    </source>
</evidence>
<evidence type="ECO:0000256" key="6">
    <source>
        <dbReference type="ARBA" id="ARBA00022888"/>
    </source>
</evidence>
<dbReference type="NCBIfam" id="TIGR01536">
    <property type="entry name" value="asn_synth_AEB"/>
    <property type="match status" value="1"/>
</dbReference>
<dbReference type="Pfam" id="PF13537">
    <property type="entry name" value="GATase_7"/>
    <property type="match status" value="1"/>
</dbReference>
<comment type="catalytic activity">
    <reaction evidence="8">
        <text>L-aspartate + L-glutamine + ATP + H2O = L-asparagine + L-glutamate + AMP + diphosphate + H(+)</text>
        <dbReference type="Rhea" id="RHEA:12228"/>
        <dbReference type="ChEBI" id="CHEBI:15377"/>
        <dbReference type="ChEBI" id="CHEBI:15378"/>
        <dbReference type="ChEBI" id="CHEBI:29985"/>
        <dbReference type="ChEBI" id="CHEBI:29991"/>
        <dbReference type="ChEBI" id="CHEBI:30616"/>
        <dbReference type="ChEBI" id="CHEBI:33019"/>
        <dbReference type="ChEBI" id="CHEBI:58048"/>
        <dbReference type="ChEBI" id="CHEBI:58359"/>
        <dbReference type="ChEBI" id="CHEBI:456215"/>
        <dbReference type="EC" id="6.3.5.4"/>
    </reaction>
</comment>
<dbReference type="InterPro" id="IPR017932">
    <property type="entry name" value="GATase_2_dom"/>
</dbReference>
<dbReference type="Pfam" id="PF00733">
    <property type="entry name" value="Asn_synthase"/>
    <property type="match status" value="1"/>
</dbReference>
<dbReference type="InterPro" id="IPR033738">
    <property type="entry name" value="AsnB_N"/>
</dbReference>
<dbReference type="PANTHER" id="PTHR43284">
    <property type="entry name" value="ASPARAGINE SYNTHETASE (GLUTAMINE-HYDROLYZING)"/>
    <property type="match status" value="1"/>
</dbReference>
<dbReference type="InterPro" id="IPR029055">
    <property type="entry name" value="Ntn_hydrolases_N"/>
</dbReference>
<evidence type="ECO:0000256" key="3">
    <source>
        <dbReference type="ARBA" id="ARBA00012737"/>
    </source>
</evidence>
<dbReference type="InterPro" id="IPR051786">
    <property type="entry name" value="ASN_synthetase/amidase"/>
</dbReference>
<evidence type="ECO:0000256" key="7">
    <source>
        <dbReference type="ARBA" id="ARBA00022962"/>
    </source>
</evidence>
<keyword evidence="10" id="KW-0436">Ligase</keyword>
<keyword evidence="7" id="KW-0315">Glutamine amidotransferase</keyword>
<evidence type="ECO:0000259" key="9">
    <source>
        <dbReference type="PROSITE" id="PS51278"/>
    </source>
</evidence>
<dbReference type="EC" id="6.3.5.4" evidence="3"/>
<name>A0ABW4XDA9_9ACTN</name>
<dbReference type="SUPFAM" id="SSF56235">
    <property type="entry name" value="N-terminal nucleophile aminohydrolases (Ntn hydrolases)"/>
    <property type="match status" value="1"/>
</dbReference>
<proteinExistence type="inferred from homology"/>
<feature type="domain" description="Glutamine amidotransferase type-2" evidence="9">
    <location>
        <begin position="2"/>
        <end position="219"/>
    </location>
</feature>
<gene>
    <name evidence="10" type="primary">asnB</name>
    <name evidence="10" type="ORF">ACFSHS_14440</name>
</gene>
<accession>A0ABW4XDA9</accession>
<comment type="similarity">
    <text evidence="2">Belongs to the asparagine synthetase family.</text>
</comment>
<dbReference type="EMBL" id="JBHUHP010000014">
    <property type="protein sequence ID" value="MFD2092771.1"/>
    <property type="molecule type" value="Genomic_DNA"/>
</dbReference>
<protein>
    <recommendedName>
        <fullName evidence="3">asparagine synthase (glutamine-hydrolyzing)</fullName>
        <ecNumber evidence="3">6.3.5.4</ecNumber>
    </recommendedName>
</protein>
<evidence type="ECO:0000256" key="8">
    <source>
        <dbReference type="ARBA" id="ARBA00048741"/>
    </source>
</evidence>
<evidence type="ECO:0000313" key="11">
    <source>
        <dbReference type="Proteomes" id="UP001597402"/>
    </source>
</evidence>
<keyword evidence="4" id="KW-0547">Nucleotide-binding</keyword>
<evidence type="ECO:0000313" key="10">
    <source>
        <dbReference type="EMBL" id="MFD2092771.1"/>
    </source>
</evidence>
<dbReference type="SUPFAM" id="SSF52402">
    <property type="entry name" value="Adenine nucleotide alpha hydrolases-like"/>
    <property type="match status" value="1"/>
</dbReference>
<dbReference type="PROSITE" id="PS51278">
    <property type="entry name" value="GATASE_TYPE_2"/>
    <property type="match status" value="1"/>
</dbReference>
<dbReference type="InterPro" id="IPR014729">
    <property type="entry name" value="Rossmann-like_a/b/a_fold"/>
</dbReference>
<keyword evidence="11" id="KW-1185">Reference proteome</keyword>